<proteinExistence type="predicted"/>
<dbReference type="GO" id="GO:0004527">
    <property type="term" value="F:exonuclease activity"/>
    <property type="evidence" value="ECO:0007669"/>
    <property type="project" value="UniProtKB-KW"/>
</dbReference>
<accession>A0A6M3L507</accession>
<dbReference type="InterPro" id="IPR017482">
    <property type="entry name" value="Lambda-type_endonuclease"/>
</dbReference>
<dbReference type="Gene3D" id="3.90.320.10">
    <property type="match status" value="1"/>
</dbReference>
<feature type="coiled-coil region" evidence="1">
    <location>
        <begin position="223"/>
        <end position="250"/>
    </location>
</feature>
<keyword evidence="3" id="KW-0540">Nuclease</keyword>
<dbReference type="Pfam" id="PF09588">
    <property type="entry name" value="YqaJ"/>
    <property type="match status" value="1"/>
</dbReference>
<keyword evidence="3" id="KW-0269">Exonuclease</keyword>
<dbReference type="InterPro" id="IPR011604">
    <property type="entry name" value="PDDEXK-like_dom_sf"/>
</dbReference>
<dbReference type="AlphaFoldDB" id="A0A6M3L507"/>
<feature type="domain" description="YqaJ viral recombinase" evidence="2">
    <location>
        <begin position="8"/>
        <end position="141"/>
    </location>
</feature>
<dbReference type="SUPFAM" id="SSF52980">
    <property type="entry name" value="Restriction endonuclease-like"/>
    <property type="match status" value="1"/>
</dbReference>
<evidence type="ECO:0000256" key="1">
    <source>
        <dbReference type="SAM" id="Coils"/>
    </source>
</evidence>
<name>A0A6M3L507_9ZZZZ</name>
<dbReference type="InterPro" id="IPR011335">
    <property type="entry name" value="Restrct_endonuc-II-like"/>
</dbReference>
<organism evidence="3">
    <name type="scientific">viral metagenome</name>
    <dbReference type="NCBI Taxonomy" id="1070528"/>
    <lineage>
        <taxon>unclassified sequences</taxon>
        <taxon>metagenomes</taxon>
        <taxon>organismal metagenomes</taxon>
    </lineage>
</organism>
<dbReference type="InterPro" id="IPR019080">
    <property type="entry name" value="YqaJ_viral_recombinase"/>
</dbReference>
<dbReference type="NCBIfam" id="TIGR03033">
    <property type="entry name" value="phage_rel_nuc"/>
    <property type="match status" value="1"/>
</dbReference>
<evidence type="ECO:0000259" key="2">
    <source>
        <dbReference type="Pfam" id="PF09588"/>
    </source>
</evidence>
<dbReference type="EMBL" id="MT142774">
    <property type="protein sequence ID" value="QJA88385.1"/>
    <property type="molecule type" value="Genomic_DNA"/>
</dbReference>
<dbReference type="InterPro" id="IPR051703">
    <property type="entry name" value="NF-kappa-B_Signaling_Reg"/>
</dbReference>
<dbReference type="PANTHER" id="PTHR46609">
    <property type="entry name" value="EXONUCLEASE, PHAGE-TYPE/RECB, C-TERMINAL DOMAIN-CONTAINING PROTEIN"/>
    <property type="match status" value="1"/>
</dbReference>
<evidence type="ECO:0000313" key="3">
    <source>
        <dbReference type="EMBL" id="QJA88385.1"/>
    </source>
</evidence>
<dbReference type="PANTHER" id="PTHR46609:SF6">
    <property type="entry name" value="EXONUCLEASE, PHAGE-TYPE_RECB, C-TERMINAL DOMAIN-CONTAINING PROTEIN-RELATED"/>
    <property type="match status" value="1"/>
</dbReference>
<keyword evidence="3" id="KW-0378">Hydrolase</keyword>
<reference evidence="3" key="1">
    <citation type="submission" date="2020-03" db="EMBL/GenBank/DDBJ databases">
        <title>The deep terrestrial virosphere.</title>
        <authorList>
            <person name="Holmfeldt K."/>
            <person name="Nilsson E."/>
            <person name="Simone D."/>
            <person name="Lopez-Fernandez M."/>
            <person name="Wu X."/>
            <person name="de Brujin I."/>
            <person name="Lundin D."/>
            <person name="Andersson A."/>
            <person name="Bertilsson S."/>
            <person name="Dopson M."/>
        </authorList>
    </citation>
    <scope>NUCLEOTIDE SEQUENCE</scope>
    <source>
        <strain evidence="3">MM415B02773</strain>
    </source>
</reference>
<keyword evidence="1" id="KW-0175">Coiled coil</keyword>
<gene>
    <name evidence="3" type="ORF">MM415B02773_0009</name>
</gene>
<protein>
    <submittedName>
        <fullName evidence="3">Putative exonuclease</fullName>
    </submittedName>
</protein>
<sequence length="303" mass="35443">MLTKEQLAERKNQIGGSDIASILGMSPWKTALQLWAEKTGTVEPDDLSDKEYVQLGIELEDFVCKKFEKKTDMKVRRDNRTFVHKDYPYMVAHIDRRIVGTEAILEAKTCSSWKLKAWEGEEIPEPYILQCLWYMGITGMKKCYICCLIGGQKFVWKEVKFDEELFNSMVEKAKDFWEEYVLKNIQPMAVSGDKDFMVNLYPSEKNDELQVANNEVEDWIAHLQESKMHIKEMKKETDDLESKIKQIIGETTGLQTEKYIVTWKSQNGSPKYLKQRMIDDGIFEKYTEPTTRRVMRVKLNKGE</sequence>